<accession>A0A382BS90</accession>
<dbReference type="GO" id="GO:0008235">
    <property type="term" value="F:metalloexopeptidase activity"/>
    <property type="evidence" value="ECO:0007669"/>
    <property type="project" value="InterPro"/>
</dbReference>
<dbReference type="AlphaFoldDB" id="A0A382BS90"/>
<evidence type="ECO:0000259" key="1">
    <source>
        <dbReference type="Pfam" id="PF04389"/>
    </source>
</evidence>
<dbReference type="Gene3D" id="3.40.630.10">
    <property type="entry name" value="Zn peptidases"/>
    <property type="match status" value="1"/>
</dbReference>
<dbReference type="SUPFAM" id="SSF53187">
    <property type="entry name" value="Zn-dependent exopeptidases"/>
    <property type="match status" value="1"/>
</dbReference>
<dbReference type="PANTHER" id="PTHR12147">
    <property type="entry name" value="METALLOPEPTIDASE M28 FAMILY MEMBER"/>
    <property type="match status" value="1"/>
</dbReference>
<feature type="domain" description="Peptidase M28" evidence="1">
    <location>
        <begin position="68"/>
        <end position="279"/>
    </location>
</feature>
<dbReference type="PANTHER" id="PTHR12147:SF26">
    <property type="entry name" value="PEPTIDASE M28 DOMAIN-CONTAINING PROTEIN"/>
    <property type="match status" value="1"/>
</dbReference>
<dbReference type="GO" id="GO:0006508">
    <property type="term" value="P:proteolysis"/>
    <property type="evidence" value="ECO:0007669"/>
    <property type="project" value="InterPro"/>
</dbReference>
<dbReference type="EMBL" id="UINC01031138">
    <property type="protein sequence ID" value="SVB16708.1"/>
    <property type="molecule type" value="Genomic_DNA"/>
</dbReference>
<protein>
    <recommendedName>
        <fullName evidence="1">Peptidase M28 domain-containing protein</fullName>
    </recommendedName>
</protein>
<organism evidence="2">
    <name type="scientific">marine metagenome</name>
    <dbReference type="NCBI Taxonomy" id="408172"/>
    <lineage>
        <taxon>unclassified sequences</taxon>
        <taxon>metagenomes</taxon>
        <taxon>ecological metagenomes</taxon>
    </lineage>
</organism>
<reference evidence="2" key="1">
    <citation type="submission" date="2018-05" db="EMBL/GenBank/DDBJ databases">
        <authorList>
            <person name="Lanie J.A."/>
            <person name="Ng W.-L."/>
            <person name="Kazmierczak K.M."/>
            <person name="Andrzejewski T.M."/>
            <person name="Davidsen T.M."/>
            <person name="Wayne K.J."/>
            <person name="Tettelin H."/>
            <person name="Glass J.I."/>
            <person name="Rusch D."/>
            <person name="Podicherti R."/>
            <person name="Tsui H.-C.T."/>
            <person name="Winkler M.E."/>
        </authorList>
    </citation>
    <scope>NUCLEOTIDE SEQUENCE</scope>
</reference>
<evidence type="ECO:0000313" key="2">
    <source>
        <dbReference type="EMBL" id="SVB16708.1"/>
    </source>
</evidence>
<dbReference type="InterPro" id="IPR007484">
    <property type="entry name" value="Peptidase_M28"/>
</dbReference>
<proteinExistence type="predicted"/>
<dbReference type="InterPro" id="IPR045175">
    <property type="entry name" value="M28_fam"/>
</dbReference>
<dbReference type="Pfam" id="PF04389">
    <property type="entry name" value="Peptidase_M28"/>
    <property type="match status" value="1"/>
</dbReference>
<sequence>MQKPELLRIKSYLDAIVGERNPFSSPDQLKRCGDYIADQFRRFQLTVSSEPVPFEAGSSDNILGYQMGTESDLDPFVLAAHYDTVEGSPGADDNASAVATLLEIAYCLQPVSLKTPLVFAAFTLEEYGFVGSHHHILEAKKNNKGFNGMISLEMVGYRDSKPGSQSYPVYVNATEYPDTGDFIAVVGNEPSTELTHQVTEGMRNSEPTLPVEQLIVPGSGIDFTEVRLSDHSPFWEHDIPAVMITDTAFFRNPNYHQATDTVETLDLKFIRDTTEAVAGFLERHLTN</sequence>
<gene>
    <name evidence="2" type="ORF">METZ01_LOCUS169562</name>
</gene>
<name>A0A382BS90_9ZZZZ</name>